<protein>
    <submittedName>
        <fullName evidence="8">Secretion protein HlyD</fullName>
    </submittedName>
</protein>
<keyword evidence="3 5" id="KW-1133">Transmembrane helix</keyword>
<dbReference type="AlphaFoldDB" id="A0A1D7QE78"/>
<feature type="domain" description="AprE-like beta-barrel" evidence="7">
    <location>
        <begin position="281"/>
        <end position="360"/>
    </location>
</feature>
<gene>
    <name evidence="8" type="ORF">BFS30_07400</name>
</gene>
<dbReference type="Pfam" id="PF25917">
    <property type="entry name" value="BSH_RND"/>
    <property type="match status" value="1"/>
</dbReference>
<dbReference type="InterPro" id="IPR050739">
    <property type="entry name" value="MFP"/>
</dbReference>
<accession>A0A1D7QE78</accession>
<keyword evidence="9" id="KW-1185">Reference proteome</keyword>
<dbReference type="GO" id="GO:0016020">
    <property type="term" value="C:membrane"/>
    <property type="evidence" value="ECO:0007669"/>
    <property type="project" value="UniProtKB-SubCell"/>
</dbReference>
<evidence type="ECO:0000313" key="8">
    <source>
        <dbReference type="EMBL" id="AOM77008.1"/>
    </source>
</evidence>
<evidence type="ECO:0000256" key="1">
    <source>
        <dbReference type="ARBA" id="ARBA00004167"/>
    </source>
</evidence>
<feature type="domain" description="Multidrug resistance protein MdtA-like barrel-sandwich hybrid" evidence="6">
    <location>
        <begin position="69"/>
        <end position="266"/>
    </location>
</feature>
<evidence type="ECO:0000256" key="4">
    <source>
        <dbReference type="ARBA" id="ARBA00023136"/>
    </source>
</evidence>
<feature type="transmembrane region" description="Helical" evidence="5">
    <location>
        <begin position="28"/>
        <end position="47"/>
    </location>
</feature>
<dbReference type="OrthoDB" id="594147at2"/>
<dbReference type="RefSeq" id="WP_069378701.1">
    <property type="nucleotide sequence ID" value="NZ_CP017141.1"/>
</dbReference>
<keyword evidence="4 5" id="KW-0472">Membrane</keyword>
<evidence type="ECO:0000256" key="5">
    <source>
        <dbReference type="SAM" id="Phobius"/>
    </source>
</evidence>
<dbReference type="Gene3D" id="2.40.30.170">
    <property type="match status" value="1"/>
</dbReference>
<dbReference type="InterPro" id="IPR058625">
    <property type="entry name" value="MdtA-like_BSH"/>
</dbReference>
<evidence type="ECO:0000313" key="9">
    <source>
        <dbReference type="Proteomes" id="UP000094313"/>
    </source>
</evidence>
<dbReference type="KEGG" id="psty:BFS30_07400"/>
<sequence>MPLSPYSAETISTTSIVYRSQISKSSQLIYQVTLLVVLLTFAALPFIKTPITIKGNGVLQSSLEKTELSIPVNGRLVQYRLTDNKKIKQGDTILVIDAGLPKQQSVLVQGREGQLSQFLQDINMLLSFETLDKTNSPSLQTGQYNASWQQFVQELENAGIAKIQAASTFARYKKLYDNKVLTESEYEKYKFELEQANSTYQMVRAKYKTQWQTEANGFRNELRQLSGQQAELTEQKKQYVLRAPIDGSVQNLTGVQKGAYVFANQKIGEISPDASLTAFCYIKPSDIGLIKKGQEVRFQVDAYNYNQWGSALGTVIDISDDIIIVNGNQPVFKVRCSLNQDHLMLKNGYKGYLKKGMNFTGRFTVTSRSLYQLLYDKVDDWVNPNVSEKT</sequence>
<dbReference type="PANTHER" id="PTHR30386">
    <property type="entry name" value="MEMBRANE FUSION SUBUNIT OF EMRAB-TOLC MULTIDRUG EFFLUX PUMP"/>
    <property type="match status" value="1"/>
</dbReference>
<organism evidence="8 9">
    <name type="scientific">Pedobacter steynii</name>
    <dbReference type="NCBI Taxonomy" id="430522"/>
    <lineage>
        <taxon>Bacteria</taxon>
        <taxon>Pseudomonadati</taxon>
        <taxon>Bacteroidota</taxon>
        <taxon>Sphingobacteriia</taxon>
        <taxon>Sphingobacteriales</taxon>
        <taxon>Sphingobacteriaceae</taxon>
        <taxon>Pedobacter</taxon>
    </lineage>
</organism>
<evidence type="ECO:0000256" key="2">
    <source>
        <dbReference type="ARBA" id="ARBA00022692"/>
    </source>
</evidence>
<evidence type="ECO:0000256" key="3">
    <source>
        <dbReference type="ARBA" id="ARBA00022989"/>
    </source>
</evidence>
<dbReference type="EMBL" id="CP017141">
    <property type="protein sequence ID" value="AOM77008.1"/>
    <property type="molecule type" value="Genomic_DNA"/>
</dbReference>
<evidence type="ECO:0000259" key="6">
    <source>
        <dbReference type="Pfam" id="PF25917"/>
    </source>
</evidence>
<dbReference type="Proteomes" id="UP000094313">
    <property type="component" value="Chromosome"/>
</dbReference>
<proteinExistence type="predicted"/>
<keyword evidence="2 5" id="KW-0812">Transmembrane</keyword>
<reference evidence="8 9" key="1">
    <citation type="submission" date="2016-08" db="EMBL/GenBank/DDBJ databases">
        <authorList>
            <person name="Seilhamer J.J."/>
        </authorList>
    </citation>
    <scope>NUCLEOTIDE SEQUENCE [LARGE SCALE GENOMIC DNA]</scope>
    <source>
        <strain evidence="8 9">DX4</strain>
    </source>
</reference>
<dbReference type="InterPro" id="IPR058982">
    <property type="entry name" value="Beta-barrel_AprE"/>
</dbReference>
<evidence type="ECO:0000259" key="7">
    <source>
        <dbReference type="Pfam" id="PF26002"/>
    </source>
</evidence>
<comment type="subcellular location">
    <subcellularLocation>
        <location evidence="1">Membrane</location>
        <topology evidence="1">Single-pass membrane protein</topology>
    </subcellularLocation>
</comment>
<name>A0A1D7QE78_9SPHI</name>
<dbReference type="PANTHER" id="PTHR30386:SF26">
    <property type="entry name" value="TRANSPORT PROTEIN COMB"/>
    <property type="match status" value="1"/>
</dbReference>
<dbReference type="Pfam" id="PF26002">
    <property type="entry name" value="Beta-barrel_AprE"/>
    <property type="match status" value="1"/>
</dbReference>